<dbReference type="RefSeq" id="WP_015637087.1">
    <property type="nucleotide sequence ID" value="NC_021237.1"/>
</dbReference>
<dbReference type="EMBL" id="CP003190">
    <property type="protein sequence ID" value="AGL87026.1"/>
    <property type="molecule type" value="Genomic_DNA"/>
</dbReference>
<dbReference type="Pfam" id="PF07963">
    <property type="entry name" value="N_methyl"/>
    <property type="match status" value="1"/>
</dbReference>
<sequence>MNRADSGFGLVEMMLALALSLVLVLGVAQVFIAAKNTYQSQSAAAYLQEDARFVLSKMLQEIRMVGLFGCLRTISDASTAREFSHYAATPIQWDNAEQKLTLITADVGDDGGTPTWSVVSDCQRSAVAYSGAHRGAGAEQVFALRRLFYSLKNRQLLLGSGLGKQQAVLLDNVEAFDVSFGMARSATDIAASSYSRNPLDPERIRSVRLRLTLVDPHDRVRPQTYSVVAALRNRLP</sequence>
<accession>A0A2C9ETM8</accession>
<dbReference type="GeneID" id="57478283"/>
<organism evidence="1 2">
    <name type="scientific">Pseudomonas protegens (strain DSM 19095 / LMG 27888 / CFBP 6595 / CHA0)</name>
    <dbReference type="NCBI Taxonomy" id="1124983"/>
    <lineage>
        <taxon>Bacteria</taxon>
        <taxon>Pseudomonadati</taxon>
        <taxon>Pseudomonadota</taxon>
        <taxon>Gammaproteobacteria</taxon>
        <taxon>Pseudomonadales</taxon>
        <taxon>Pseudomonadaceae</taxon>
        <taxon>Pseudomonas</taxon>
    </lineage>
</organism>
<evidence type="ECO:0000313" key="1">
    <source>
        <dbReference type="EMBL" id="AGL87026.1"/>
    </source>
</evidence>
<name>A0A2C9ETM8_PSEPH</name>
<dbReference type="KEGG" id="pprc:PFLCHA0_c52880"/>
<proteinExistence type="predicted"/>
<dbReference type="InterPro" id="IPR012902">
    <property type="entry name" value="N_methyl_site"/>
</dbReference>
<dbReference type="AlphaFoldDB" id="A0A2C9ETM8"/>
<protein>
    <recommendedName>
        <fullName evidence="3">Pilus assembly protein PilW</fullName>
    </recommendedName>
</protein>
<reference evidence="2" key="1">
    <citation type="journal article" date="2014" name="Genome Announc.">
        <title>Full-genome sequence of the plant growth-promoting bacterium Pseudomonas protegens CHA0.</title>
        <authorList>
            <person name="Jousset A."/>
            <person name="Schuldes J."/>
            <person name="Keel C."/>
            <person name="Maurhofer M."/>
            <person name="Daniel R."/>
            <person name="Scheu S."/>
            <person name="Thuermer A."/>
        </authorList>
    </citation>
    <scope>NUCLEOTIDE SEQUENCE [LARGE SCALE GENOMIC DNA]</scope>
    <source>
        <strain evidence="2">DSM 19095 / LMG 27888 / CFBP 6595 / CHA0</strain>
    </source>
</reference>
<gene>
    <name evidence="1" type="ORF">PFLCHA0_c52880</name>
</gene>
<dbReference type="NCBIfam" id="TIGR02532">
    <property type="entry name" value="IV_pilin_GFxxxE"/>
    <property type="match status" value="1"/>
</dbReference>
<dbReference type="Proteomes" id="UP000013940">
    <property type="component" value="Chromosome"/>
</dbReference>
<evidence type="ECO:0000313" key="2">
    <source>
        <dbReference type="Proteomes" id="UP000013940"/>
    </source>
</evidence>
<dbReference type="HOGENOM" id="CLU_108019_0_0_6"/>
<dbReference type="eggNOG" id="COG4966">
    <property type="taxonomic scope" value="Bacteria"/>
</dbReference>
<evidence type="ECO:0008006" key="3">
    <source>
        <dbReference type="Google" id="ProtNLM"/>
    </source>
</evidence>